<reference evidence="1 2" key="1">
    <citation type="journal article" date="2022" name="Nat. Ecol. Evol.">
        <title>A masculinizing supergene underlies an exaggerated male reproductive morph in a spider.</title>
        <authorList>
            <person name="Hendrickx F."/>
            <person name="De Corte Z."/>
            <person name="Sonet G."/>
            <person name="Van Belleghem S.M."/>
            <person name="Kostlbacher S."/>
            <person name="Vangestel C."/>
        </authorList>
    </citation>
    <scope>NUCLEOTIDE SEQUENCE [LARGE SCALE GENOMIC DNA]</scope>
    <source>
        <strain evidence="1">W744_W776</strain>
    </source>
</reference>
<dbReference type="AlphaFoldDB" id="A0AAV6TGP8"/>
<name>A0AAV6TGP8_9ARAC</name>
<proteinExistence type="predicted"/>
<keyword evidence="2" id="KW-1185">Reference proteome</keyword>
<protein>
    <submittedName>
        <fullName evidence="1">Uncharacterized protein</fullName>
    </submittedName>
</protein>
<comment type="caution">
    <text evidence="1">The sequence shown here is derived from an EMBL/GenBank/DDBJ whole genome shotgun (WGS) entry which is preliminary data.</text>
</comment>
<sequence>MDEEWTIKRDYDASIENMKLNLAQKALYKWRLFCERKKQRKAYKNSEPLSPWLPMLMHTEYVTSGATNPFVIYKKHCALSRITDSKLKEIEKKSGWEPFETSHFESLSNQSPLPPAYLHTTGIVQYFKLGLVFVSYPDDVVSYFTEWMCQKFNLPSLPDARNKELASYSYVINGGRTVVSVTAIILGMENIGDCNEFMKGISAIILCCPSSFPNIMNFNVFVEKFDVLLKEANLLSAFPLFTIILDTNQKCNVLNQLSSFLDKRIYPEGCFSTLKMNHLPVRSGYVSNSSEVAKALKWLIVNQESRPILLCATLQNYLEDSYASAFNTLFWKISLEEFKPLVMVIQLFLSQFL</sequence>
<dbReference type="Proteomes" id="UP000827092">
    <property type="component" value="Unassembled WGS sequence"/>
</dbReference>
<evidence type="ECO:0000313" key="1">
    <source>
        <dbReference type="EMBL" id="KAG8171012.1"/>
    </source>
</evidence>
<dbReference type="EMBL" id="JAFNEN010004564">
    <property type="protein sequence ID" value="KAG8171012.1"/>
    <property type="molecule type" value="Genomic_DNA"/>
</dbReference>
<evidence type="ECO:0000313" key="2">
    <source>
        <dbReference type="Proteomes" id="UP000827092"/>
    </source>
</evidence>
<accession>A0AAV6TGP8</accession>
<gene>
    <name evidence="1" type="ORF">JTE90_006017</name>
</gene>
<organism evidence="1 2">
    <name type="scientific">Oedothorax gibbosus</name>
    <dbReference type="NCBI Taxonomy" id="931172"/>
    <lineage>
        <taxon>Eukaryota</taxon>
        <taxon>Metazoa</taxon>
        <taxon>Ecdysozoa</taxon>
        <taxon>Arthropoda</taxon>
        <taxon>Chelicerata</taxon>
        <taxon>Arachnida</taxon>
        <taxon>Araneae</taxon>
        <taxon>Araneomorphae</taxon>
        <taxon>Entelegynae</taxon>
        <taxon>Araneoidea</taxon>
        <taxon>Linyphiidae</taxon>
        <taxon>Erigoninae</taxon>
        <taxon>Oedothorax</taxon>
    </lineage>
</organism>